<organism evidence="1">
    <name type="scientific">Lepeophtheirus salmonis</name>
    <name type="common">Salmon louse</name>
    <name type="synonym">Caligus salmonis</name>
    <dbReference type="NCBI Taxonomy" id="72036"/>
    <lineage>
        <taxon>Eukaryota</taxon>
        <taxon>Metazoa</taxon>
        <taxon>Ecdysozoa</taxon>
        <taxon>Arthropoda</taxon>
        <taxon>Crustacea</taxon>
        <taxon>Multicrustacea</taxon>
        <taxon>Hexanauplia</taxon>
        <taxon>Copepoda</taxon>
        <taxon>Siphonostomatoida</taxon>
        <taxon>Caligidae</taxon>
        <taxon>Lepeophtheirus</taxon>
    </lineage>
</organism>
<name>A0A0K2TA08_LEPSM</name>
<accession>A0A0K2TA08</accession>
<protein>
    <submittedName>
        <fullName evidence="1">Uncharacterized protein</fullName>
    </submittedName>
</protein>
<proteinExistence type="predicted"/>
<reference evidence="1" key="1">
    <citation type="submission" date="2014-05" db="EMBL/GenBank/DDBJ databases">
        <authorList>
            <person name="Chronopoulou M."/>
        </authorList>
    </citation>
    <scope>NUCLEOTIDE SEQUENCE</scope>
    <source>
        <tissue evidence="1">Whole organism</tissue>
    </source>
</reference>
<dbReference type="EMBL" id="HACA01005553">
    <property type="protein sequence ID" value="CDW22914.1"/>
    <property type="molecule type" value="Transcribed_RNA"/>
</dbReference>
<sequence>MATKLTFFDQNPIILGIKSLFHSENILITKYNAGRRASPQLLKNGIASLKTLLNRCCYIFNL</sequence>
<dbReference type="AlphaFoldDB" id="A0A0K2TA08"/>
<evidence type="ECO:0000313" key="1">
    <source>
        <dbReference type="EMBL" id="CDW22914.1"/>
    </source>
</evidence>